<dbReference type="GO" id="GO:0005096">
    <property type="term" value="F:GTPase activator activity"/>
    <property type="evidence" value="ECO:0007669"/>
    <property type="project" value="UniProtKB-KW"/>
</dbReference>
<reference evidence="3" key="1">
    <citation type="submission" date="2025-08" db="UniProtKB">
        <authorList>
            <consortium name="Ensembl"/>
        </authorList>
    </citation>
    <scope>IDENTIFICATION</scope>
</reference>
<keyword evidence="2" id="KW-0343">GTPase activation</keyword>
<dbReference type="GO" id="GO:0007264">
    <property type="term" value="P:small GTPase-mediated signal transduction"/>
    <property type="evidence" value="ECO:0007669"/>
    <property type="project" value="InterPro"/>
</dbReference>
<reference evidence="3" key="2">
    <citation type="submission" date="2025-09" db="UniProtKB">
        <authorList>
            <consortium name="Ensembl"/>
        </authorList>
    </citation>
    <scope>IDENTIFICATION</scope>
</reference>
<organism evidence="3 4">
    <name type="scientific">Leptobrachium leishanense</name>
    <name type="common">Leishan spiny toad</name>
    <dbReference type="NCBI Taxonomy" id="445787"/>
    <lineage>
        <taxon>Eukaryota</taxon>
        <taxon>Metazoa</taxon>
        <taxon>Chordata</taxon>
        <taxon>Craniata</taxon>
        <taxon>Vertebrata</taxon>
        <taxon>Euteleostomi</taxon>
        <taxon>Amphibia</taxon>
        <taxon>Batrachia</taxon>
        <taxon>Anura</taxon>
        <taxon>Pelobatoidea</taxon>
        <taxon>Megophryidae</taxon>
        <taxon>Leptobrachium</taxon>
    </lineage>
</organism>
<dbReference type="Ensembl" id="ENSLLET00000020205.1">
    <property type="protein sequence ID" value="ENSLLEP00000019436.1"/>
    <property type="gene ID" value="ENSLLEG00000012291.1"/>
</dbReference>
<dbReference type="Proteomes" id="UP000694569">
    <property type="component" value="Unplaced"/>
</dbReference>
<dbReference type="Pfam" id="PF00996">
    <property type="entry name" value="GDI"/>
    <property type="match status" value="1"/>
</dbReference>
<evidence type="ECO:0000313" key="3">
    <source>
        <dbReference type="Ensembl" id="ENSLLEP00000019436.1"/>
    </source>
</evidence>
<dbReference type="OrthoDB" id="9446342at2759"/>
<dbReference type="InterPro" id="IPR018203">
    <property type="entry name" value="GDP_dissociation_inhibitor"/>
</dbReference>
<sequence>MNEECDVIKLGSGLTECILSGIMSGNGGESASITPLEDLYKRRCKCISFCTLSKSPKCLATVKKYIRTH</sequence>
<name>A0A8C5PFK2_9ANUR</name>
<proteinExistence type="inferred from homology"/>
<comment type="similarity">
    <text evidence="1">Belongs to the Rab GDI family.</text>
</comment>
<evidence type="ECO:0000256" key="2">
    <source>
        <dbReference type="ARBA" id="ARBA00022468"/>
    </source>
</evidence>
<evidence type="ECO:0000256" key="1">
    <source>
        <dbReference type="ARBA" id="ARBA00005593"/>
    </source>
</evidence>
<dbReference type="InterPro" id="IPR036188">
    <property type="entry name" value="FAD/NAD-bd_sf"/>
</dbReference>
<evidence type="ECO:0000313" key="4">
    <source>
        <dbReference type="Proteomes" id="UP000694569"/>
    </source>
</evidence>
<dbReference type="GO" id="GO:0005092">
    <property type="term" value="F:GDP-dissociation inhibitor activity"/>
    <property type="evidence" value="ECO:0007669"/>
    <property type="project" value="InterPro"/>
</dbReference>
<keyword evidence="4" id="KW-1185">Reference proteome</keyword>
<accession>A0A8C5PFK2</accession>
<protein>
    <submittedName>
        <fullName evidence="3">Uncharacterized protein</fullName>
    </submittedName>
</protein>
<dbReference type="Gene3D" id="3.50.50.60">
    <property type="entry name" value="FAD/NAD(P)-binding domain"/>
    <property type="match status" value="1"/>
</dbReference>
<dbReference type="AlphaFoldDB" id="A0A8C5PFK2"/>